<protein>
    <submittedName>
        <fullName evidence="1">Uncharacterized protein</fullName>
    </submittedName>
</protein>
<feature type="non-terminal residue" evidence="1">
    <location>
        <position position="184"/>
    </location>
</feature>
<gene>
    <name evidence="1" type="ORF">HK097_007760</name>
</gene>
<comment type="caution">
    <text evidence="1">The sequence shown here is derived from an EMBL/GenBank/DDBJ whole genome shotgun (WGS) entry which is preliminary data.</text>
</comment>
<name>A0AAD5SE81_9FUNG</name>
<dbReference type="EMBL" id="JADGJD010000417">
    <property type="protein sequence ID" value="KAJ3051255.1"/>
    <property type="molecule type" value="Genomic_DNA"/>
</dbReference>
<sequence length="184" mass="20424">MIKFRPVRFFRSEFRQDIFGDGAAALGWTILTDYTSYDLGADITINAFDSTGPVPPPLTSGYMNVSLTQNGEVTFYNPAGWGDANAVEFYLAGDIRNLVVAPRSVGRSTVNYFLSVHNNWAPICEDVQSDDPYGQPPFTTFHRCVMDLAQFDALPASQWDSLAIRHSGIEVNSTFFIDKVSLGY</sequence>
<proteinExistence type="predicted"/>
<organism evidence="1 2">
    <name type="scientific">Rhizophlyctis rosea</name>
    <dbReference type="NCBI Taxonomy" id="64517"/>
    <lineage>
        <taxon>Eukaryota</taxon>
        <taxon>Fungi</taxon>
        <taxon>Fungi incertae sedis</taxon>
        <taxon>Chytridiomycota</taxon>
        <taxon>Chytridiomycota incertae sedis</taxon>
        <taxon>Chytridiomycetes</taxon>
        <taxon>Rhizophlyctidales</taxon>
        <taxon>Rhizophlyctidaceae</taxon>
        <taxon>Rhizophlyctis</taxon>
    </lineage>
</organism>
<dbReference type="Proteomes" id="UP001212841">
    <property type="component" value="Unassembled WGS sequence"/>
</dbReference>
<reference evidence="1" key="1">
    <citation type="submission" date="2020-05" db="EMBL/GenBank/DDBJ databases">
        <title>Phylogenomic resolution of chytrid fungi.</title>
        <authorList>
            <person name="Stajich J.E."/>
            <person name="Amses K."/>
            <person name="Simmons R."/>
            <person name="Seto K."/>
            <person name="Myers J."/>
            <person name="Bonds A."/>
            <person name="Quandt C.A."/>
            <person name="Barry K."/>
            <person name="Liu P."/>
            <person name="Grigoriev I."/>
            <person name="Longcore J.E."/>
            <person name="James T.Y."/>
        </authorList>
    </citation>
    <scope>NUCLEOTIDE SEQUENCE</scope>
    <source>
        <strain evidence="1">JEL0318</strain>
    </source>
</reference>
<dbReference type="AlphaFoldDB" id="A0AAD5SE81"/>
<evidence type="ECO:0000313" key="2">
    <source>
        <dbReference type="Proteomes" id="UP001212841"/>
    </source>
</evidence>
<evidence type="ECO:0000313" key="1">
    <source>
        <dbReference type="EMBL" id="KAJ3051255.1"/>
    </source>
</evidence>
<keyword evidence="2" id="KW-1185">Reference proteome</keyword>
<accession>A0AAD5SE81</accession>